<gene>
    <name evidence="3" type="ORF">CPJCM30710_33810</name>
</gene>
<keyword evidence="2" id="KW-1133">Transmembrane helix</keyword>
<dbReference type="Pfam" id="PF13517">
    <property type="entry name" value="FG-GAP_3"/>
    <property type="match status" value="1"/>
</dbReference>
<name>A0A919S3S7_9CLOT</name>
<keyword evidence="4" id="KW-1185">Reference proteome</keyword>
<dbReference type="SUPFAM" id="SSF69318">
    <property type="entry name" value="Integrin alpha N-terminal domain"/>
    <property type="match status" value="1"/>
</dbReference>
<dbReference type="Proteomes" id="UP000679179">
    <property type="component" value="Unassembled WGS sequence"/>
</dbReference>
<dbReference type="InterPro" id="IPR013517">
    <property type="entry name" value="FG-GAP"/>
</dbReference>
<evidence type="ECO:0000256" key="2">
    <source>
        <dbReference type="SAM" id="Phobius"/>
    </source>
</evidence>
<evidence type="ECO:0008006" key="5">
    <source>
        <dbReference type="Google" id="ProtNLM"/>
    </source>
</evidence>
<keyword evidence="1" id="KW-0732">Signal</keyword>
<keyword evidence="2" id="KW-0472">Membrane</keyword>
<evidence type="ECO:0000313" key="4">
    <source>
        <dbReference type="Proteomes" id="UP000679179"/>
    </source>
</evidence>
<feature type="transmembrane region" description="Helical" evidence="2">
    <location>
        <begin position="12"/>
        <end position="32"/>
    </location>
</feature>
<keyword evidence="2" id="KW-0812">Transmembrane</keyword>
<dbReference type="EMBL" id="BOPZ01000056">
    <property type="protein sequence ID" value="GIM30715.1"/>
    <property type="molecule type" value="Genomic_DNA"/>
</dbReference>
<protein>
    <recommendedName>
        <fullName evidence="5">VCBS repeat-containing protein</fullName>
    </recommendedName>
</protein>
<organism evidence="3 4">
    <name type="scientific">Clostridium polyendosporum</name>
    <dbReference type="NCBI Taxonomy" id="69208"/>
    <lineage>
        <taxon>Bacteria</taxon>
        <taxon>Bacillati</taxon>
        <taxon>Bacillota</taxon>
        <taxon>Clostridia</taxon>
        <taxon>Eubacteriales</taxon>
        <taxon>Clostridiaceae</taxon>
        <taxon>Clostridium</taxon>
    </lineage>
</organism>
<sequence>MKVRIIMVSKQAMVLIMLLVIGIILTSIFFSFTKTPQDLSSLPTSSSVGNDKVLKKDLNGDGQEDILYITTKNNKYYMQVNSNNKSFFLEPNKKLNTVGTYSNFWPMGITLLDLSRDRIPEILVQASQDNVPIQHIFKWETDSFKDIFSSTNNVFGVIDSKNNKTPKLVSMTIKNGALNVQQYMIIGDELKNCTYENYPILGLENVMLFIDLIESTGEIEKLYDIFKSSLSQDELSILWKLGKTDYMFEFQDAFFQDTKWDKNGKTEEIQWILNFKKALIHEKDSPSQIKIQITLGAEGDMFKIGVIKLEKAK</sequence>
<evidence type="ECO:0000313" key="3">
    <source>
        <dbReference type="EMBL" id="GIM30715.1"/>
    </source>
</evidence>
<dbReference type="InterPro" id="IPR028994">
    <property type="entry name" value="Integrin_alpha_N"/>
</dbReference>
<accession>A0A919S3S7</accession>
<dbReference type="RefSeq" id="WP_212905380.1">
    <property type="nucleotide sequence ID" value="NZ_BOPZ01000056.1"/>
</dbReference>
<reference evidence="3" key="1">
    <citation type="submission" date="2021-03" db="EMBL/GenBank/DDBJ databases">
        <title>Taxonomic study of Clostridium polyendosporum from meadow-gley soil under rice.</title>
        <authorList>
            <person name="Kobayashi H."/>
            <person name="Tanizawa Y."/>
            <person name="Yagura M."/>
        </authorList>
    </citation>
    <scope>NUCLEOTIDE SEQUENCE</scope>
    <source>
        <strain evidence="3">JCM 30710</strain>
    </source>
</reference>
<comment type="caution">
    <text evidence="3">The sequence shown here is derived from an EMBL/GenBank/DDBJ whole genome shotgun (WGS) entry which is preliminary data.</text>
</comment>
<dbReference type="AlphaFoldDB" id="A0A919S3S7"/>
<proteinExistence type="predicted"/>
<evidence type="ECO:0000256" key="1">
    <source>
        <dbReference type="ARBA" id="ARBA00022729"/>
    </source>
</evidence>